<comment type="caution">
    <text evidence="1">The sequence shown here is derived from an EMBL/GenBank/DDBJ whole genome shotgun (WGS) entry which is preliminary data.</text>
</comment>
<dbReference type="EMBL" id="BDQV01001077">
    <property type="protein sequence ID" value="GAY69059.1"/>
    <property type="molecule type" value="Genomic_DNA"/>
</dbReference>
<dbReference type="Proteomes" id="UP000236630">
    <property type="component" value="Unassembled WGS sequence"/>
</dbReference>
<evidence type="ECO:0000313" key="1">
    <source>
        <dbReference type="EMBL" id="GAY69059.1"/>
    </source>
</evidence>
<keyword evidence="2" id="KW-1185">Reference proteome</keyword>
<protein>
    <submittedName>
        <fullName evidence="1">Uncharacterized protein</fullName>
    </submittedName>
</protein>
<reference evidence="1 2" key="1">
    <citation type="journal article" date="2017" name="Front. Genet.">
        <title>Draft sequencing of the heterozygous diploid genome of Satsuma (Citrus unshiu Marc.) using a hybrid assembly approach.</title>
        <authorList>
            <person name="Shimizu T."/>
            <person name="Tanizawa Y."/>
            <person name="Mochizuki T."/>
            <person name="Nagasaki H."/>
            <person name="Yoshioka T."/>
            <person name="Toyoda A."/>
            <person name="Fujiyama A."/>
            <person name="Kaminuma E."/>
            <person name="Nakamura Y."/>
        </authorList>
    </citation>
    <scope>NUCLEOTIDE SEQUENCE [LARGE SCALE GENOMIC DNA]</scope>
    <source>
        <strain evidence="2">cv. Miyagawa wase</strain>
    </source>
</reference>
<organism evidence="1 2">
    <name type="scientific">Citrus unshiu</name>
    <name type="common">Satsuma mandarin</name>
    <name type="synonym">Citrus nobilis var. unshiu</name>
    <dbReference type="NCBI Taxonomy" id="55188"/>
    <lineage>
        <taxon>Eukaryota</taxon>
        <taxon>Viridiplantae</taxon>
        <taxon>Streptophyta</taxon>
        <taxon>Embryophyta</taxon>
        <taxon>Tracheophyta</taxon>
        <taxon>Spermatophyta</taxon>
        <taxon>Magnoliopsida</taxon>
        <taxon>eudicotyledons</taxon>
        <taxon>Gunneridae</taxon>
        <taxon>Pentapetalae</taxon>
        <taxon>rosids</taxon>
        <taxon>malvids</taxon>
        <taxon>Sapindales</taxon>
        <taxon>Rutaceae</taxon>
        <taxon>Aurantioideae</taxon>
        <taxon>Citrus</taxon>
    </lineage>
</organism>
<dbReference type="AlphaFoldDB" id="A0A2H5QWT1"/>
<sequence length="70" mass="7876">MNMRFCLRGEEIMTKEIAVNGEESAVANVMALNLQTKPGGFARRKFLKISPTLLKLHDLRHLDLSSDDFG</sequence>
<accession>A0A2H5QWT1</accession>
<proteinExistence type="predicted"/>
<name>A0A2H5QWT1_CITUN</name>
<gene>
    <name evidence="1" type="ORF">CUMW_269070</name>
</gene>
<evidence type="ECO:0000313" key="2">
    <source>
        <dbReference type="Proteomes" id="UP000236630"/>
    </source>
</evidence>